<keyword evidence="2" id="KW-1185">Reference proteome</keyword>
<sequence length="509" mass="58285">MPKLIVILGDQLSPAIASLREASADDVILMAEVGSEASYVKHHKHKIVLIFSAMRHFAAVLEQQGRKVCYVKYGQQAGIHSMTDAVAYALAQTDMSEIAITECGEYRLHQEILGWSAHFQRPVTILEDDRFLCSKEMFNQWASGRQQLRMEYFYRQMRRYTGLLLDAKQQPVGGQWNFDKENRKACPPDLVAIPPLKFSHDDITQQVCQLVATEFADNPGSVDNFQYAVTGKDARQAFMHFIEQQLVNFGDYQDAMLVDQPFLFHSLCSMYLNAGLLDVRWMCQKVEAAWRSEKVSLNAAEGFIRQLIGWREFVRGLYWLKMPDYAAQNYFSATTPLPSYFWSGKTKMRCMQQAISQTMEYGYAHHIQRLMITGNFALLAGLDVQAICDWYLAVYVDAYEWVELPNTMGMALFADGGELASKPYAASGAYVNRMSNYCKNCHYKVKDVTGEKACPFNALYWDFLDRNHEQLGQNARLQLAFKNWQRKTPEQQAAIKQHASVLLNKLEQL</sequence>
<dbReference type="InterPro" id="IPR014729">
    <property type="entry name" value="Rossmann-like_a/b/a_fold"/>
</dbReference>
<dbReference type="InterPro" id="IPR052551">
    <property type="entry name" value="UV-DNA_repair_photolyase"/>
</dbReference>
<proteinExistence type="predicted"/>
<dbReference type="InterPro" id="IPR036134">
    <property type="entry name" value="Crypto/Photolyase_FAD-like_sf"/>
</dbReference>
<accession>A0ABS8C450</accession>
<reference evidence="1 2" key="1">
    <citation type="submission" date="2021-10" db="EMBL/GenBank/DDBJ databases">
        <title>Alishewanella koreense sp. nov. isolated from seawater of southwestern coast in South Korea and the proposal for the reclassification of Rheinheimera perlucida and Rheinheimera tuosuensis as Arsukibacterium perlucida and Arsukibacterium tuosuensis.</title>
        <authorList>
            <person name="Kim K.H."/>
            <person name="Ruan W."/>
            <person name="Kim K.R."/>
            <person name="Baek J.H."/>
            <person name="Jeon C.O."/>
        </authorList>
    </citation>
    <scope>NUCLEOTIDE SEQUENCE [LARGE SCALE GENOMIC DNA]</scope>
    <source>
        <strain evidence="1 2">16-MA</strain>
    </source>
</reference>
<dbReference type="SUPFAM" id="SSF48173">
    <property type="entry name" value="Cryptochrome/photolyase FAD-binding domain"/>
    <property type="match status" value="1"/>
</dbReference>
<dbReference type="PANTHER" id="PTHR38657:SF1">
    <property type="entry name" value="SLR1343 PROTEIN"/>
    <property type="match status" value="1"/>
</dbReference>
<comment type="caution">
    <text evidence="1">The sequence shown here is derived from an EMBL/GenBank/DDBJ whole genome shotgun (WGS) entry which is preliminary data.</text>
</comment>
<name>A0ABS8C450_9ALTE</name>
<evidence type="ECO:0000313" key="2">
    <source>
        <dbReference type="Proteomes" id="UP000633814"/>
    </source>
</evidence>
<dbReference type="PANTHER" id="PTHR38657">
    <property type="entry name" value="SLR1343 PROTEIN"/>
    <property type="match status" value="1"/>
</dbReference>
<evidence type="ECO:0000313" key="1">
    <source>
        <dbReference type="EMBL" id="MCB5227103.1"/>
    </source>
</evidence>
<gene>
    <name evidence="1" type="ORF">JAO78_009785</name>
</gene>
<dbReference type="Gene3D" id="3.40.50.620">
    <property type="entry name" value="HUPs"/>
    <property type="match status" value="1"/>
</dbReference>
<dbReference type="Pfam" id="PF04244">
    <property type="entry name" value="DPRP"/>
    <property type="match status" value="1"/>
</dbReference>
<dbReference type="Gene3D" id="1.10.579.10">
    <property type="entry name" value="DNA Cyclobutane Dipyrimidine Photolyase, subunit A, domain 3"/>
    <property type="match status" value="1"/>
</dbReference>
<dbReference type="InterPro" id="IPR007357">
    <property type="entry name" value="PhrB-like"/>
</dbReference>
<organism evidence="1 2">
    <name type="scientific">Alishewanella maricola</name>
    <dbReference type="NCBI Taxonomy" id="2795740"/>
    <lineage>
        <taxon>Bacteria</taxon>
        <taxon>Pseudomonadati</taxon>
        <taxon>Pseudomonadota</taxon>
        <taxon>Gammaproteobacteria</taxon>
        <taxon>Alteromonadales</taxon>
        <taxon>Alteromonadaceae</taxon>
        <taxon>Alishewanella</taxon>
    </lineage>
</organism>
<protein>
    <submittedName>
        <fullName evidence="1">Cryptochrome/photolyase family protein</fullName>
    </submittedName>
</protein>
<dbReference type="Gene3D" id="1.10.10.1710">
    <property type="entry name" value="Deoxyribodipyrimidine photolyase-related"/>
    <property type="match status" value="1"/>
</dbReference>
<dbReference type="EMBL" id="JAEINI020000005">
    <property type="protein sequence ID" value="MCB5227103.1"/>
    <property type="molecule type" value="Genomic_DNA"/>
</dbReference>
<dbReference type="Proteomes" id="UP000633814">
    <property type="component" value="Unassembled WGS sequence"/>
</dbReference>
<dbReference type="Gene3D" id="1.25.40.80">
    <property type="match status" value="1"/>
</dbReference>
<dbReference type="RefSeq" id="WP_226751163.1">
    <property type="nucleotide sequence ID" value="NZ_JAEINI020000005.1"/>
</dbReference>